<comment type="similarity">
    <text evidence="1">Belongs to the AfsR/DnrI/RedD regulatory family.</text>
</comment>
<organism evidence="7 8">
    <name type="scientific">Herbidospora solisilvae</name>
    <dbReference type="NCBI Taxonomy" id="2696284"/>
    <lineage>
        <taxon>Bacteria</taxon>
        <taxon>Bacillati</taxon>
        <taxon>Actinomycetota</taxon>
        <taxon>Actinomycetes</taxon>
        <taxon>Streptosporangiales</taxon>
        <taxon>Streptosporangiaceae</taxon>
        <taxon>Herbidospora</taxon>
    </lineage>
</organism>
<dbReference type="GO" id="GO:0003677">
    <property type="term" value="F:DNA binding"/>
    <property type="evidence" value="ECO:0007669"/>
    <property type="project" value="UniProtKB-UniRule"/>
</dbReference>
<dbReference type="SUPFAM" id="SSF52540">
    <property type="entry name" value="P-loop containing nucleoside triphosphate hydrolases"/>
    <property type="match status" value="1"/>
</dbReference>
<dbReference type="EMBL" id="WXEW01000009">
    <property type="protein sequence ID" value="NAS25707.1"/>
    <property type="molecule type" value="Genomic_DNA"/>
</dbReference>
<evidence type="ECO:0000256" key="1">
    <source>
        <dbReference type="ARBA" id="ARBA00005820"/>
    </source>
</evidence>
<dbReference type="SMART" id="SM00862">
    <property type="entry name" value="Trans_reg_C"/>
    <property type="match status" value="1"/>
</dbReference>
<dbReference type="InterPro" id="IPR005158">
    <property type="entry name" value="BTAD"/>
</dbReference>
<evidence type="ECO:0000256" key="2">
    <source>
        <dbReference type="ARBA" id="ARBA00023015"/>
    </source>
</evidence>
<comment type="caution">
    <text evidence="7">The sequence shown here is derived from an EMBL/GenBank/DDBJ whole genome shotgun (WGS) entry which is preliminary data.</text>
</comment>
<dbReference type="CDD" id="cd15831">
    <property type="entry name" value="BTAD"/>
    <property type="match status" value="1"/>
</dbReference>
<protein>
    <submittedName>
        <fullName evidence="7">AAA family ATPase</fullName>
    </submittedName>
</protein>
<accession>A0A7C9J638</accession>
<dbReference type="InterPro" id="IPR001867">
    <property type="entry name" value="OmpR/PhoB-type_DNA-bd"/>
</dbReference>
<dbReference type="PANTHER" id="PTHR35807:SF1">
    <property type="entry name" value="TRANSCRIPTIONAL REGULATOR REDD"/>
    <property type="match status" value="1"/>
</dbReference>
<dbReference type="SUPFAM" id="SSF46894">
    <property type="entry name" value="C-terminal effector domain of the bipartite response regulators"/>
    <property type="match status" value="1"/>
</dbReference>
<reference evidence="7 8" key="1">
    <citation type="submission" date="2020-01" db="EMBL/GenBank/DDBJ databases">
        <title>Herbidospora sp. NEAU-GS84 nov., a novel actinomycete isolated from soil.</title>
        <authorList>
            <person name="Han L."/>
        </authorList>
    </citation>
    <scope>NUCLEOTIDE SEQUENCE [LARGE SCALE GENOMIC DNA]</scope>
    <source>
        <strain evidence="7 8">NEAU-GS84</strain>
    </source>
</reference>
<dbReference type="Gene3D" id="1.25.40.10">
    <property type="entry name" value="Tetratricopeptide repeat domain"/>
    <property type="match status" value="1"/>
</dbReference>
<evidence type="ECO:0000256" key="3">
    <source>
        <dbReference type="ARBA" id="ARBA00023125"/>
    </source>
</evidence>
<dbReference type="SUPFAM" id="SSF48452">
    <property type="entry name" value="TPR-like"/>
    <property type="match status" value="1"/>
</dbReference>
<proteinExistence type="inferred from homology"/>
<dbReference type="GO" id="GO:0000160">
    <property type="term" value="P:phosphorelay signal transduction system"/>
    <property type="evidence" value="ECO:0007669"/>
    <property type="project" value="InterPro"/>
</dbReference>
<feature type="domain" description="OmpR/PhoB-type" evidence="6">
    <location>
        <begin position="1"/>
        <end position="97"/>
    </location>
</feature>
<dbReference type="Pfam" id="PF03704">
    <property type="entry name" value="BTAD"/>
    <property type="match status" value="1"/>
</dbReference>
<dbReference type="Pfam" id="PF13191">
    <property type="entry name" value="AAA_16"/>
    <property type="match status" value="1"/>
</dbReference>
<sequence>MDVRVLGPIEVVVAGRPAVLTAPKERMLLALLVLAVGGPVERDVLVDRIWGESAAPEAMASLYTYVSHLRRVLEPGRPPRTPSSVLVLGPAGYELRVEPGHVDEHRFLALVAAAEQAMAGGDHEEAERAAAAALTLWRGEPYADLRDLEHVAAARARLLEARDRARELRVDAAIAQGRHAEVIGELDALTRDHPMRERLWALRALALYRSGRQADALDTVRAARRVLAEELGLDPGDELRQVEQDILRQSPSLRPPVVPRASAAPPALVGRERELAAIDGLLTAVQEGTPGLAMIIGEAGIGKTRLAEEAVARAQERGFVVAVGRCAAVEGSPAFWPWIGVLDRLLDSAPGLPGEVRAHLPGTETAAAADPDGARFRTYQAAGRVLSAAVERGPVAVVLDDLQWADVSSLRLLRHLAETFRAGPLAIVATARDHGHRPGTGALADVFEAFARVGALWLEPSRLTTADVAALMPSQPFPGTAPELAERTDGNPFFVTELVRHLAAGGDPQKVPGGVRNVVLAGIERLPGPVVELLRVAAIAGRRFDAPVVARAAGLTLDAALDGLDAAGTIVEGTEPPGRFRFSHALVQEALVHSMAPARRARVHAAVAEVLEESAGESAAAAHHWLLGASAGYAGRAWRSARRAAAQAFRLRAYDVAAGLLDRALETAQGDPELRPADRVELLSELADARYGAGDTAGQREALDQVRRLAKQAGDRAGWIAAATRYGGRVMCPWKVYGRYDADLVADLREIAGLPGLDDAVRGKVLGCLAVELYYQQGGDPAERDALSARGVECARRTGDPVALGWALNFRYIALLNRDLVGHRVKTAEEIVRLGERAGDDELRAVGLIYLVAARLEAGQAEQGLALVDEAGLFVSRMDAPYVEVIYDWLRLSVVVMRGDPAEAERIHRAALERHRVTSLWGAEENAFSGWLPLALVQARHGTLAPATLAGLREYEGPLEAFVRDVHALLLLLGGHEEEARDLLGPWHRQPPVPDDFVWLVRLAVRGELWSRLCDRQACADLYALILPYADRIAMSGLSSLLWPMSRTLGLLARVTGDQAAAARHEEHALRISTTMGADAWWC</sequence>
<feature type="DNA-binding region" description="OmpR/PhoB-type" evidence="5">
    <location>
        <begin position="1"/>
        <end position="97"/>
    </location>
</feature>
<dbReference type="InterPro" id="IPR027417">
    <property type="entry name" value="P-loop_NTPase"/>
</dbReference>
<dbReference type="Gene3D" id="1.10.10.10">
    <property type="entry name" value="Winged helix-like DNA-binding domain superfamily/Winged helix DNA-binding domain"/>
    <property type="match status" value="1"/>
</dbReference>
<evidence type="ECO:0000313" key="8">
    <source>
        <dbReference type="Proteomes" id="UP000479526"/>
    </source>
</evidence>
<keyword evidence="2" id="KW-0805">Transcription regulation</keyword>
<evidence type="ECO:0000259" key="6">
    <source>
        <dbReference type="PROSITE" id="PS51755"/>
    </source>
</evidence>
<dbReference type="InterPro" id="IPR016032">
    <property type="entry name" value="Sig_transdc_resp-reg_C-effctor"/>
</dbReference>
<dbReference type="InterPro" id="IPR011990">
    <property type="entry name" value="TPR-like_helical_dom_sf"/>
</dbReference>
<keyword evidence="3 5" id="KW-0238">DNA-binding</keyword>
<dbReference type="SMART" id="SM01043">
    <property type="entry name" value="BTAD"/>
    <property type="match status" value="1"/>
</dbReference>
<gene>
    <name evidence="7" type="ORF">GT755_28990</name>
</gene>
<name>A0A7C9J638_9ACTN</name>
<dbReference type="PROSITE" id="PS51755">
    <property type="entry name" value="OMPR_PHOB"/>
    <property type="match status" value="1"/>
</dbReference>
<dbReference type="Proteomes" id="UP000479526">
    <property type="component" value="Unassembled WGS sequence"/>
</dbReference>
<dbReference type="InterPro" id="IPR051677">
    <property type="entry name" value="AfsR-DnrI-RedD_regulator"/>
</dbReference>
<dbReference type="PANTHER" id="PTHR35807">
    <property type="entry name" value="TRANSCRIPTIONAL REGULATOR REDD-RELATED"/>
    <property type="match status" value="1"/>
</dbReference>
<evidence type="ECO:0000256" key="5">
    <source>
        <dbReference type="PROSITE-ProRule" id="PRU01091"/>
    </source>
</evidence>
<dbReference type="GO" id="GO:0006355">
    <property type="term" value="P:regulation of DNA-templated transcription"/>
    <property type="evidence" value="ECO:0007669"/>
    <property type="project" value="InterPro"/>
</dbReference>
<dbReference type="RefSeq" id="WP_161482750.1">
    <property type="nucleotide sequence ID" value="NZ_WXEW01000009.1"/>
</dbReference>
<dbReference type="Pfam" id="PF00486">
    <property type="entry name" value="Trans_reg_C"/>
    <property type="match status" value="1"/>
</dbReference>
<keyword evidence="4" id="KW-0804">Transcription</keyword>
<dbReference type="InterPro" id="IPR036388">
    <property type="entry name" value="WH-like_DNA-bd_sf"/>
</dbReference>
<dbReference type="AlphaFoldDB" id="A0A7C9J638"/>
<keyword evidence="8" id="KW-1185">Reference proteome</keyword>
<evidence type="ECO:0000313" key="7">
    <source>
        <dbReference type="EMBL" id="NAS25707.1"/>
    </source>
</evidence>
<dbReference type="InterPro" id="IPR041664">
    <property type="entry name" value="AAA_16"/>
</dbReference>
<evidence type="ECO:0000256" key="4">
    <source>
        <dbReference type="ARBA" id="ARBA00023163"/>
    </source>
</evidence>